<evidence type="ECO:0000256" key="1">
    <source>
        <dbReference type="SAM" id="MobiDB-lite"/>
    </source>
</evidence>
<gene>
    <name evidence="3" type="ORF">Dsin_019003</name>
</gene>
<feature type="compositionally biased region" description="Polar residues" evidence="1">
    <location>
        <begin position="149"/>
        <end position="199"/>
    </location>
</feature>
<keyword evidence="4" id="KW-1185">Reference proteome</keyword>
<feature type="region of interest" description="Disordered" evidence="1">
    <location>
        <begin position="149"/>
        <end position="236"/>
    </location>
</feature>
<dbReference type="Proteomes" id="UP001281410">
    <property type="component" value="Unassembled WGS sequence"/>
</dbReference>
<organism evidence="3 4">
    <name type="scientific">Dipteronia sinensis</name>
    <dbReference type="NCBI Taxonomy" id="43782"/>
    <lineage>
        <taxon>Eukaryota</taxon>
        <taxon>Viridiplantae</taxon>
        <taxon>Streptophyta</taxon>
        <taxon>Embryophyta</taxon>
        <taxon>Tracheophyta</taxon>
        <taxon>Spermatophyta</taxon>
        <taxon>Magnoliopsida</taxon>
        <taxon>eudicotyledons</taxon>
        <taxon>Gunneridae</taxon>
        <taxon>Pentapetalae</taxon>
        <taxon>rosids</taxon>
        <taxon>malvids</taxon>
        <taxon>Sapindales</taxon>
        <taxon>Sapindaceae</taxon>
        <taxon>Hippocastanoideae</taxon>
        <taxon>Acereae</taxon>
        <taxon>Dipteronia</taxon>
    </lineage>
</organism>
<dbReference type="EMBL" id="JANJYJ010000006">
    <property type="protein sequence ID" value="KAK3204957.1"/>
    <property type="molecule type" value="Genomic_DNA"/>
</dbReference>
<feature type="compositionally biased region" description="Acidic residues" evidence="1">
    <location>
        <begin position="226"/>
        <end position="236"/>
    </location>
</feature>
<dbReference type="InterPro" id="IPR018289">
    <property type="entry name" value="MULE_transposase_dom"/>
</dbReference>
<sequence length="541" mass="61479">MLRIPSSTDKPLSLTVNGLTETVDFENQRKSKQLFSINRSPTGIGHSFFPSSIQWVAYPSHFKSHHPHCPPESTALQTHRPLNWNLIGDGNIDRTVPTSPSIELDSAATFFNRAYTVKFEMDHSQWSKDTMSWLLVQCANPIQSACKVSSVKPTNNLRSPSGTPNYKSVTGSINPLGSQASPRFTSASNDQATPASTTMHVVVDDNDSSESIDTLGRSDSSKTSDTEDESGDDDVSGSELYLIKAVRSVDVFEKSSDQGPIYKGQMFKDKPTLKRAIWSSKEHASNQVFGNPWESFQRLPAYFYVLEQSNPGTMTKIKTDSKNQFKYGFTAIGAYIEGFNSIIRPVICFDATHLKARTKGVLLVTLCKDGNEMIYPLAFGSTNSECTELWTWFLKKLCKLIQYPDRVMLVLDQHNAHGICAYHLAQNLKRFCKQRDDMIWLYYRATYAYRIEEFDRAMAELKETYRKFYDELLGAGVERFSRVHSPRKRYFLMTTNIAESMNSCLLAVRKLSITAMAEFIRDLLQRWFYNHRTNARECLHT</sequence>
<dbReference type="PANTHER" id="PTHR31973">
    <property type="entry name" value="POLYPROTEIN, PUTATIVE-RELATED"/>
    <property type="match status" value="1"/>
</dbReference>
<reference evidence="3" key="1">
    <citation type="journal article" date="2023" name="Plant J.">
        <title>Genome sequences and population genomics provide insights into the demographic history, inbreeding, and mutation load of two 'living fossil' tree species of Dipteronia.</title>
        <authorList>
            <person name="Feng Y."/>
            <person name="Comes H.P."/>
            <person name="Chen J."/>
            <person name="Zhu S."/>
            <person name="Lu R."/>
            <person name="Zhang X."/>
            <person name="Li P."/>
            <person name="Qiu J."/>
            <person name="Olsen K.M."/>
            <person name="Qiu Y."/>
        </authorList>
    </citation>
    <scope>NUCLEOTIDE SEQUENCE</scope>
    <source>
        <strain evidence="3">NBL</strain>
    </source>
</reference>
<dbReference type="AlphaFoldDB" id="A0AAE0E236"/>
<name>A0AAE0E236_9ROSI</name>
<evidence type="ECO:0000259" key="2">
    <source>
        <dbReference type="Pfam" id="PF10551"/>
    </source>
</evidence>
<feature type="domain" description="MULE transposase" evidence="2">
    <location>
        <begin position="346"/>
        <end position="416"/>
    </location>
</feature>
<protein>
    <recommendedName>
        <fullName evidence="2">MULE transposase domain-containing protein</fullName>
    </recommendedName>
</protein>
<comment type="caution">
    <text evidence="3">The sequence shown here is derived from an EMBL/GenBank/DDBJ whole genome shotgun (WGS) entry which is preliminary data.</text>
</comment>
<proteinExistence type="predicted"/>
<dbReference type="PANTHER" id="PTHR31973:SF195">
    <property type="entry name" value="MUDR FAMILY TRANSPOSASE"/>
    <property type="match status" value="1"/>
</dbReference>
<evidence type="ECO:0000313" key="4">
    <source>
        <dbReference type="Proteomes" id="UP001281410"/>
    </source>
</evidence>
<evidence type="ECO:0000313" key="3">
    <source>
        <dbReference type="EMBL" id="KAK3204957.1"/>
    </source>
</evidence>
<dbReference type="Pfam" id="PF10551">
    <property type="entry name" value="MULE"/>
    <property type="match status" value="1"/>
</dbReference>
<accession>A0AAE0E236</accession>